<dbReference type="RefSeq" id="XP_023163336.2">
    <property type="nucleotide sequence ID" value="XM_023307568.2"/>
</dbReference>
<evidence type="ECO:0000256" key="1">
    <source>
        <dbReference type="SAM" id="MobiDB-lite"/>
    </source>
</evidence>
<gene>
    <name evidence="4" type="primary">LOC111594324</name>
</gene>
<evidence type="ECO:0000313" key="4">
    <source>
        <dbReference type="RefSeq" id="XP_023163336.2"/>
    </source>
</evidence>
<feature type="region of interest" description="Disordered" evidence="1">
    <location>
        <begin position="72"/>
        <end position="93"/>
    </location>
</feature>
<dbReference type="InterPro" id="IPR054323">
    <property type="entry name" value="SPMIP1_C"/>
</dbReference>
<dbReference type="Proteomes" id="UP000504633">
    <property type="component" value="Unplaced"/>
</dbReference>
<dbReference type="OrthoDB" id="410807at2759"/>
<keyword evidence="3" id="KW-1185">Reference proteome</keyword>
<accession>A0A6J1LBC5</accession>
<evidence type="ECO:0000313" key="3">
    <source>
        <dbReference type="Proteomes" id="UP000504633"/>
    </source>
</evidence>
<dbReference type="KEGG" id="dhe:111594324"/>
<name>A0A6J1LBC5_DROHY</name>
<dbReference type="PANTHER" id="PTHR35826:SF1">
    <property type="entry name" value="PROTEIN ATP6V1FNB-LIKE"/>
    <property type="match status" value="1"/>
</dbReference>
<reference evidence="4" key="1">
    <citation type="submission" date="2025-08" db="UniProtKB">
        <authorList>
            <consortium name="RefSeq"/>
        </authorList>
    </citation>
    <scope>IDENTIFICATION</scope>
    <source>
        <strain evidence="4">15085-1641.00</strain>
        <tissue evidence="4">Whole body</tissue>
    </source>
</reference>
<proteinExistence type="predicted"/>
<dbReference type="AlphaFoldDB" id="A0A6J1LBC5"/>
<sequence>MFSYQNKQVTTKFLSTHLEARSQPNKSTKMKPTAIATIAKVGEASKKLATAADAASSLYELKTKSVEGDSTKLAKPQLETQPRKLASKSDKSISSAGSRKIKINYPDNISSRMRIVAATLPRTSTPLAKRIYRPSPSRVFDYDLSKEEAHFFGQSRKAMKSVPADELLLLKTGSRTTYLETRYAHTPDAKYNYPEATSWRYGWFHRFDAAK</sequence>
<protein>
    <submittedName>
        <fullName evidence="4">Uncharacterized protein LOC111594324</fullName>
    </submittedName>
</protein>
<dbReference type="PANTHER" id="PTHR35826">
    <property type="entry name" value="PROTEIN ATP6V1FNB-LIKE"/>
    <property type="match status" value="1"/>
</dbReference>
<feature type="domain" description="Sperm microtubule inner protein 1 C-terminal" evidence="2">
    <location>
        <begin position="129"/>
        <end position="205"/>
    </location>
</feature>
<dbReference type="Pfam" id="PF22589">
    <property type="entry name" value="SPMIP1"/>
    <property type="match status" value="1"/>
</dbReference>
<dbReference type="OMA" id="WHNNRIY"/>
<evidence type="ECO:0000259" key="2">
    <source>
        <dbReference type="Pfam" id="PF22589"/>
    </source>
</evidence>
<dbReference type="GeneID" id="111594324"/>
<organism evidence="3 4">
    <name type="scientific">Drosophila hydei</name>
    <name type="common">Fruit fly</name>
    <dbReference type="NCBI Taxonomy" id="7224"/>
    <lineage>
        <taxon>Eukaryota</taxon>
        <taxon>Metazoa</taxon>
        <taxon>Ecdysozoa</taxon>
        <taxon>Arthropoda</taxon>
        <taxon>Hexapoda</taxon>
        <taxon>Insecta</taxon>
        <taxon>Pterygota</taxon>
        <taxon>Neoptera</taxon>
        <taxon>Endopterygota</taxon>
        <taxon>Diptera</taxon>
        <taxon>Brachycera</taxon>
        <taxon>Muscomorpha</taxon>
        <taxon>Ephydroidea</taxon>
        <taxon>Drosophilidae</taxon>
        <taxon>Drosophila</taxon>
    </lineage>
</organism>